<dbReference type="InterPro" id="IPR036259">
    <property type="entry name" value="MFS_trans_sf"/>
</dbReference>
<evidence type="ECO:0000256" key="3">
    <source>
        <dbReference type="ARBA" id="ARBA00022692"/>
    </source>
</evidence>
<reference evidence="8 9" key="1">
    <citation type="journal article" date="2020" name="ISME J.">
        <title>Uncovering the hidden diversity of litter-decomposition mechanisms in mushroom-forming fungi.</title>
        <authorList>
            <person name="Floudas D."/>
            <person name="Bentzer J."/>
            <person name="Ahren D."/>
            <person name="Johansson T."/>
            <person name="Persson P."/>
            <person name="Tunlid A."/>
        </authorList>
    </citation>
    <scope>NUCLEOTIDE SEQUENCE [LARGE SCALE GENOMIC DNA]</scope>
    <source>
        <strain evidence="8 9">CBS 101986</strain>
    </source>
</reference>
<dbReference type="FunFam" id="1.20.1250.20:FF:000013">
    <property type="entry name" value="MFS general substrate transporter"/>
    <property type="match status" value="1"/>
</dbReference>
<dbReference type="FunFam" id="1.20.1250.20:FF:000034">
    <property type="entry name" value="MFS general substrate transporter"/>
    <property type="match status" value="1"/>
</dbReference>
<keyword evidence="4 6" id="KW-1133">Transmembrane helix</keyword>
<proteinExistence type="predicted"/>
<evidence type="ECO:0000313" key="8">
    <source>
        <dbReference type="EMBL" id="KAF5324096.1"/>
    </source>
</evidence>
<dbReference type="PROSITE" id="PS50850">
    <property type="entry name" value="MFS"/>
    <property type="match status" value="1"/>
</dbReference>
<evidence type="ECO:0000256" key="2">
    <source>
        <dbReference type="ARBA" id="ARBA00022448"/>
    </source>
</evidence>
<dbReference type="AlphaFoldDB" id="A0A8H5BJ24"/>
<dbReference type="GO" id="GO:0022857">
    <property type="term" value="F:transmembrane transporter activity"/>
    <property type="evidence" value="ECO:0007669"/>
    <property type="project" value="InterPro"/>
</dbReference>
<feature type="transmembrane region" description="Helical" evidence="6">
    <location>
        <begin position="85"/>
        <end position="102"/>
    </location>
</feature>
<dbReference type="SUPFAM" id="SSF103473">
    <property type="entry name" value="MFS general substrate transporter"/>
    <property type="match status" value="1"/>
</dbReference>
<dbReference type="EMBL" id="JAACJJ010000016">
    <property type="protein sequence ID" value="KAF5324096.1"/>
    <property type="molecule type" value="Genomic_DNA"/>
</dbReference>
<feature type="transmembrane region" description="Helical" evidence="6">
    <location>
        <begin position="443"/>
        <end position="463"/>
    </location>
</feature>
<comment type="caution">
    <text evidence="8">The sequence shown here is derived from an EMBL/GenBank/DDBJ whole genome shotgun (WGS) entry which is preliminary data.</text>
</comment>
<feature type="domain" description="Major facilitator superfamily (MFS) profile" evidence="7">
    <location>
        <begin position="52"/>
        <end position="467"/>
    </location>
</feature>
<dbReference type="PANTHER" id="PTHR43791:SF85">
    <property type="entry name" value="TRANSPORTER, PUTATIVE (AFU_ORTHOLOGUE AFUA_6G00710)-RELATED"/>
    <property type="match status" value="1"/>
</dbReference>
<keyword evidence="9" id="KW-1185">Reference proteome</keyword>
<name>A0A8H5BJ24_9AGAR</name>
<gene>
    <name evidence="8" type="ORF">D9619_011204</name>
</gene>
<keyword evidence="3 6" id="KW-0812">Transmembrane</keyword>
<dbReference type="InterPro" id="IPR020846">
    <property type="entry name" value="MFS_dom"/>
</dbReference>
<evidence type="ECO:0000256" key="6">
    <source>
        <dbReference type="SAM" id="Phobius"/>
    </source>
</evidence>
<feature type="transmembrane region" description="Helical" evidence="6">
    <location>
        <begin position="212"/>
        <end position="233"/>
    </location>
</feature>
<dbReference type="OrthoDB" id="2985014at2759"/>
<evidence type="ECO:0000313" key="9">
    <source>
        <dbReference type="Proteomes" id="UP000567179"/>
    </source>
</evidence>
<organism evidence="8 9">
    <name type="scientific">Psilocybe cf. subviscida</name>
    <dbReference type="NCBI Taxonomy" id="2480587"/>
    <lineage>
        <taxon>Eukaryota</taxon>
        <taxon>Fungi</taxon>
        <taxon>Dikarya</taxon>
        <taxon>Basidiomycota</taxon>
        <taxon>Agaricomycotina</taxon>
        <taxon>Agaricomycetes</taxon>
        <taxon>Agaricomycetidae</taxon>
        <taxon>Agaricales</taxon>
        <taxon>Agaricineae</taxon>
        <taxon>Strophariaceae</taxon>
        <taxon>Psilocybe</taxon>
    </lineage>
</organism>
<feature type="transmembrane region" description="Helical" evidence="6">
    <location>
        <begin position="284"/>
        <end position="304"/>
    </location>
</feature>
<evidence type="ECO:0000256" key="5">
    <source>
        <dbReference type="ARBA" id="ARBA00023136"/>
    </source>
</evidence>
<sequence>MSTADHEKAIQHNYAVKDDSGTSSLDMSDDKALSASDSEMGRRVWRKLDLYLLPVVTMFYFLSFLDRSNISNARVAGLQKDLKMTNHQYSIALTVTYVPYIAAELPSNLLLKVVGPNLMLPTMLALWGIVTTLQGTVRTYHQLLACRFFLGLFEGGVFPGLVLYLSFFYPRQKLNWRISAFFSASSISGAFSGLLAFGIINMNGVGHRPGWAWIFILEGLFTFLFGVSAYFLLPRSPAHAYFLHQDEKDFIAQTLKIDGAISRNEEADGFSWSEVGRAFIRPQVWMLSILLFCAGTILFGMAYFTPSIVQGLGFTSSRAQLMSVPPFATAFFVAMVGAYLSDRYHCRGLISMFSCVLCVIGFSMFLVSKNHHIQYASLFFSIPGTYTSAPTLSTWLANNSAPHVRRATAIAIGFTMTNSGGILATWLLGSLSMAPRYTLATRVLLSFSVLMVVVSGLNTWYLFDQNKRKEEIRKTITREQEDPKLGDKSAWFKYAL</sequence>
<feature type="transmembrane region" description="Helical" evidence="6">
    <location>
        <begin position="109"/>
        <end position="129"/>
    </location>
</feature>
<dbReference type="Pfam" id="PF07690">
    <property type="entry name" value="MFS_1"/>
    <property type="match status" value="1"/>
</dbReference>
<feature type="transmembrane region" description="Helical" evidence="6">
    <location>
        <begin position="181"/>
        <end position="200"/>
    </location>
</feature>
<protein>
    <recommendedName>
        <fullName evidence="7">Major facilitator superfamily (MFS) profile domain-containing protein</fullName>
    </recommendedName>
</protein>
<evidence type="ECO:0000259" key="7">
    <source>
        <dbReference type="PROSITE" id="PS50850"/>
    </source>
</evidence>
<feature type="transmembrane region" description="Helical" evidence="6">
    <location>
        <begin position="348"/>
        <end position="367"/>
    </location>
</feature>
<evidence type="ECO:0000256" key="1">
    <source>
        <dbReference type="ARBA" id="ARBA00004141"/>
    </source>
</evidence>
<feature type="transmembrane region" description="Helical" evidence="6">
    <location>
        <begin position="149"/>
        <end position="169"/>
    </location>
</feature>
<feature type="transmembrane region" description="Helical" evidence="6">
    <location>
        <begin position="48"/>
        <end position="65"/>
    </location>
</feature>
<accession>A0A8H5BJ24</accession>
<feature type="transmembrane region" description="Helical" evidence="6">
    <location>
        <begin position="373"/>
        <end position="397"/>
    </location>
</feature>
<keyword evidence="5 6" id="KW-0472">Membrane</keyword>
<comment type="subcellular location">
    <subcellularLocation>
        <location evidence="1">Membrane</location>
        <topology evidence="1">Multi-pass membrane protein</topology>
    </subcellularLocation>
</comment>
<dbReference type="Gene3D" id="1.20.1250.20">
    <property type="entry name" value="MFS general substrate transporter like domains"/>
    <property type="match status" value="2"/>
</dbReference>
<dbReference type="InterPro" id="IPR011701">
    <property type="entry name" value="MFS"/>
</dbReference>
<feature type="transmembrane region" description="Helical" evidence="6">
    <location>
        <begin position="324"/>
        <end position="341"/>
    </location>
</feature>
<keyword evidence="2" id="KW-0813">Transport</keyword>
<dbReference type="PANTHER" id="PTHR43791">
    <property type="entry name" value="PERMEASE-RELATED"/>
    <property type="match status" value="1"/>
</dbReference>
<feature type="transmembrane region" description="Helical" evidence="6">
    <location>
        <begin position="409"/>
        <end position="431"/>
    </location>
</feature>
<evidence type="ECO:0000256" key="4">
    <source>
        <dbReference type="ARBA" id="ARBA00022989"/>
    </source>
</evidence>
<dbReference type="Proteomes" id="UP000567179">
    <property type="component" value="Unassembled WGS sequence"/>
</dbReference>
<dbReference type="GO" id="GO:0016020">
    <property type="term" value="C:membrane"/>
    <property type="evidence" value="ECO:0007669"/>
    <property type="project" value="UniProtKB-SubCell"/>
</dbReference>